<dbReference type="GO" id="GO:0046872">
    <property type="term" value="F:metal ion binding"/>
    <property type="evidence" value="ECO:0007669"/>
    <property type="project" value="InterPro"/>
</dbReference>
<evidence type="ECO:0000313" key="3">
    <source>
        <dbReference type="Proteomes" id="UP001174909"/>
    </source>
</evidence>
<dbReference type="SUPFAM" id="SSF109854">
    <property type="entry name" value="DinB/YfiT-like putative metalloenzymes"/>
    <property type="match status" value="1"/>
</dbReference>
<evidence type="ECO:0000259" key="1">
    <source>
        <dbReference type="Pfam" id="PF11716"/>
    </source>
</evidence>
<dbReference type="Proteomes" id="UP001174909">
    <property type="component" value="Unassembled WGS sequence"/>
</dbReference>
<organism evidence="2 3">
    <name type="scientific">Geodia barretti</name>
    <name type="common">Barrett's horny sponge</name>
    <dbReference type="NCBI Taxonomy" id="519541"/>
    <lineage>
        <taxon>Eukaryota</taxon>
        <taxon>Metazoa</taxon>
        <taxon>Porifera</taxon>
        <taxon>Demospongiae</taxon>
        <taxon>Heteroscleromorpha</taxon>
        <taxon>Tetractinellida</taxon>
        <taxon>Astrophorina</taxon>
        <taxon>Geodiidae</taxon>
        <taxon>Geodia</taxon>
    </lineage>
</organism>
<dbReference type="Gene3D" id="1.20.120.450">
    <property type="entry name" value="dinb family like domain"/>
    <property type="match status" value="1"/>
</dbReference>
<accession>A0AA35TZ86</accession>
<dbReference type="InterPro" id="IPR034660">
    <property type="entry name" value="DinB/YfiT-like"/>
</dbReference>
<name>A0AA35TZ86_GEOBA</name>
<dbReference type="InterPro" id="IPR017517">
    <property type="entry name" value="Maleyloyr_isom"/>
</dbReference>
<dbReference type="NCBIfam" id="TIGR03083">
    <property type="entry name" value="maleylpyruvate isomerase family mycothiol-dependent enzyme"/>
    <property type="match status" value="1"/>
</dbReference>
<dbReference type="InterPro" id="IPR024344">
    <property type="entry name" value="MDMPI_metal-binding"/>
</dbReference>
<reference evidence="2" key="1">
    <citation type="submission" date="2023-03" db="EMBL/GenBank/DDBJ databases">
        <authorList>
            <person name="Steffen K."/>
            <person name="Cardenas P."/>
        </authorList>
    </citation>
    <scope>NUCLEOTIDE SEQUENCE</scope>
</reference>
<gene>
    <name evidence="2" type="ORF">GBAR_LOCUS30824</name>
</gene>
<evidence type="ECO:0000313" key="2">
    <source>
        <dbReference type="EMBL" id="CAI8056567.1"/>
    </source>
</evidence>
<feature type="domain" description="Mycothiol-dependent maleylpyruvate isomerase metal-binding" evidence="1">
    <location>
        <begin position="27"/>
        <end position="165"/>
    </location>
</feature>
<proteinExistence type="predicted"/>
<comment type="caution">
    <text evidence="2">The sequence shown here is derived from an EMBL/GenBank/DDBJ whole genome shotgun (WGS) entry which is preliminary data.</text>
</comment>
<dbReference type="AlphaFoldDB" id="A0AA35TZ86"/>
<sequence length="219" mass="23815">MPNRHRNGGHVSSQSSFGEKIKEAYLESAEFFAKLVDGVDIDAWEEHALGQWTLRDLAGHTYRSISTVVGYSEKPALQVDVESTTQWILNVRQNANPDRVAELGRSAGLEIMDSPTMMVRGFLNMAKERVNDLDDDFILATPQGGMRLIDYLQLRTMELVIHGGDFARALGVEATPPHSGMQVALQVLAGVAVAEGRGPALASALTGRTVLPAGYNLLI</sequence>
<dbReference type="Pfam" id="PF11716">
    <property type="entry name" value="MDMPI_N"/>
    <property type="match status" value="1"/>
</dbReference>
<dbReference type="EMBL" id="CASHTH010004371">
    <property type="protein sequence ID" value="CAI8056567.1"/>
    <property type="molecule type" value="Genomic_DNA"/>
</dbReference>
<keyword evidence="3" id="KW-1185">Reference proteome</keyword>
<protein>
    <recommendedName>
        <fullName evidence="1">Mycothiol-dependent maleylpyruvate isomerase metal-binding domain-containing protein</fullName>
    </recommendedName>
</protein>